<dbReference type="InterPro" id="IPR009339">
    <property type="entry name" value="DUF998"/>
</dbReference>
<accession>A0A1H4WQL5</accession>
<evidence type="ECO:0000313" key="2">
    <source>
        <dbReference type="EMBL" id="SEC94844.1"/>
    </source>
</evidence>
<feature type="transmembrane region" description="Helical" evidence="1">
    <location>
        <begin position="156"/>
        <end position="179"/>
    </location>
</feature>
<feature type="transmembrane region" description="Helical" evidence="1">
    <location>
        <begin position="98"/>
        <end position="118"/>
    </location>
</feature>
<feature type="transmembrane region" description="Helical" evidence="1">
    <location>
        <begin position="130"/>
        <end position="150"/>
    </location>
</feature>
<name>A0A1H4WQL5_RHOJO</name>
<evidence type="ECO:0000256" key="1">
    <source>
        <dbReference type="SAM" id="Phobius"/>
    </source>
</evidence>
<gene>
    <name evidence="2" type="ORF">SAMN04490220_3021</name>
</gene>
<keyword evidence="1" id="KW-0812">Transmembrane</keyword>
<sequence>MVEPLPKIVNNPLREPVRYGGVSVVRTSSPPQRLSAVRVGGAAWVLIALYFVAEAVTAGAWPRPYVVRTSSVSNLGVTGCDGSAAQVAAVRLCSPLHAVINSAFILTGVLILVGAVCLRGFLPRGRIRRAALALLGLAAVSAALTGFIPINVDAHLHQIVATPTFVARNAAMAVVAIGLYPRWRAFALWTGLCSVVGILGMAAILLPGAPFGLTERSALYPFTVWAVTAGVAALRTRAWSTSPETPQPRTGAGSATME</sequence>
<feature type="transmembrane region" description="Helical" evidence="1">
    <location>
        <begin position="218"/>
        <end position="234"/>
    </location>
</feature>
<dbReference type="AlphaFoldDB" id="A0A1H4WQL5"/>
<dbReference type="Proteomes" id="UP000183407">
    <property type="component" value="Unassembled WGS sequence"/>
</dbReference>
<dbReference type="OrthoDB" id="5191116at2"/>
<feature type="transmembrane region" description="Helical" evidence="1">
    <location>
        <begin position="36"/>
        <end position="61"/>
    </location>
</feature>
<feature type="transmembrane region" description="Helical" evidence="1">
    <location>
        <begin position="186"/>
        <end position="206"/>
    </location>
</feature>
<protein>
    <submittedName>
        <fullName evidence="2">Hypothetical membrane protein</fullName>
    </submittedName>
</protein>
<dbReference type="EMBL" id="FNTL01000004">
    <property type="protein sequence ID" value="SEC94844.1"/>
    <property type="molecule type" value="Genomic_DNA"/>
</dbReference>
<proteinExistence type="predicted"/>
<evidence type="ECO:0000313" key="3">
    <source>
        <dbReference type="Proteomes" id="UP000183407"/>
    </source>
</evidence>
<keyword evidence="1" id="KW-0472">Membrane</keyword>
<keyword evidence="1" id="KW-1133">Transmembrane helix</keyword>
<reference evidence="3" key="1">
    <citation type="submission" date="2016-10" db="EMBL/GenBank/DDBJ databases">
        <authorList>
            <person name="Varghese N."/>
        </authorList>
    </citation>
    <scope>NUCLEOTIDE SEQUENCE [LARGE SCALE GENOMIC DNA]</scope>
    <source>
        <strain evidence="3">DSM 44719</strain>
    </source>
</reference>
<organism evidence="2 3">
    <name type="scientific">Rhodococcus jostii</name>
    <dbReference type="NCBI Taxonomy" id="132919"/>
    <lineage>
        <taxon>Bacteria</taxon>
        <taxon>Bacillati</taxon>
        <taxon>Actinomycetota</taxon>
        <taxon>Actinomycetes</taxon>
        <taxon>Mycobacteriales</taxon>
        <taxon>Nocardiaceae</taxon>
        <taxon>Rhodococcus</taxon>
    </lineage>
</organism>
<dbReference type="Pfam" id="PF06197">
    <property type="entry name" value="DUF998"/>
    <property type="match status" value="1"/>
</dbReference>